<keyword evidence="3" id="KW-1185">Reference proteome</keyword>
<evidence type="ECO:0000256" key="1">
    <source>
        <dbReference type="SAM" id="MobiDB-lite"/>
    </source>
</evidence>
<dbReference type="Proteomes" id="UP000215914">
    <property type="component" value="Unassembled WGS sequence"/>
</dbReference>
<dbReference type="Gramene" id="mRNA:HanXRQr2_Chr12g0547071">
    <property type="protein sequence ID" value="CDS:HanXRQr2_Chr12g0547071.1"/>
    <property type="gene ID" value="HanXRQr2_Chr12g0547071"/>
</dbReference>
<feature type="compositionally biased region" description="Low complexity" evidence="1">
    <location>
        <begin position="41"/>
        <end position="70"/>
    </location>
</feature>
<comment type="caution">
    <text evidence="2">The sequence shown here is derived from an EMBL/GenBank/DDBJ whole genome shotgun (WGS) entry which is preliminary data.</text>
</comment>
<proteinExistence type="predicted"/>
<dbReference type="AlphaFoldDB" id="A0A9K3MWU1"/>
<protein>
    <submittedName>
        <fullName evidence="2">Uncharacterized protein</fullName>
    </submittedName>
</protein>
<feature type="region of interest" description="Disordered" evidence="1">
    <location>
        <begin position="135"/>
        <end position="156"/>
    </location>
</feature>
<evidence type="ECO:0000313" key="2">
    <source>
        <dbReference type="EMBL" id="KAF5778403.1"/>
    </source>
</evidence>
<dbReference type="EMBL" id="MNCJ02000327">
    <property type="protein sequence ID" value="KAF5778403.1"/>
    <property type="molecule type" value="Genomic_DNA"/>
</dbReference>
<organism evidence="2 3">
    <name type="scientific">Helianthus annuus</name>
    <name type="common">Common sunflower</name>
    <dbReference type="NCBI Taxonomy" id="4232"/>
    <lineage>
        <taxon>Eukaryota</taxon>
        <taxon>Viridiplantae</taxon>
        <taxon>Streptophyta</taxon>
        <taxon>Embryophyta</taxon>
        <taxon>Tracheophyta</taxon>
        <taxon>Spermatophyta</taxon>
        <taxon>Magnoliopsida</taxon>
        <taxon>eudicotyledons</taxon>
        <taxon>Gunneridae</taxon>
        <taxon>Pentapetalae</taxon>
        <taxon>asterids</taxon>
        <taxon>campanulids</taxon>
        <taxon>Asterales</taxon>
        <taxon>Asteraceae</taxon>
        <taxon>Asteroideae</taxon>
        <taxon>Heliantheae alliance</taxon>
        <taxon>Heliantheae</taxon>
        <taxon>Helianthus</taxon>
    </lineage>
</organism>
<feature type="region of interest" description="Disordered" evidence="1">
    <location>
        <begin position="41"/>
        <end position="101"/>
    </location>
</feature>
<gene>
    <name evidence="2" type="ORF">HanXRQr2_Chr12g0547071</name>
</gene>
<evidence type="ECO:0000313" key="3">
    <source>
        <dbReference type="Proteomes" id="UP000215914"/>
    </source>
</evidence>
<accession>A0A9K3MWU1</accession>
<reference evidence="2" key="2">
    <citation type="submission" date="2020-06" db="EMBL/GenBank/DDBJ databases">
        <title>Helianthus annuus Genome sequencing and assembly Release 2.</title>
        <authorList>
            <person name="Gouzy J."/>
            <person name="Langlade N."/>
            <person name="Munos S."/>
        </authorList>
    </citation>
    <scope>NUCLEOTIDE SEQUENCE</scope>
    <source>
        <tissue evidence="2">Leaves</tissue>
    </source>
</reference>
<name>A0A9K3MWU1_HELAN</name>
<sequence>MDALEVKATFSRIESTLLEMIDLLKMESQRWATYSHTASAATPPLASLPPKQASATAPLILSPASAATPPAVSPVPTTPPQTATQPQPTVPTPTPRQTPSVVPTLAVKRALSPTPSVAKATPNLDWRPPWGFTKTAPNVAGRTEWRPPWCTANDLT</sequence>
<reference evidence="2" key="1">
    <citation type="journal article" date="2017" name="Nature">
        <title>The sunflower genome provides insights into oil metabolism, flowering and Asterid evolution.</title>
        <authorList>
            <person name="Badouin H."/>
            <person name="Gouzy J."/>
            <person name="Grassa C.J."/>
            <person name="Murat F."/>
            <person name="Staton S.E."/>
            <person name="Cottret L."/>
            <person name="Lelandais-Briere C."/>
            <person name="Owens G.L."/>
            <person name="Carrere S."/>
            <person name="Mayjonade B."/>
            <person name="Legrand L."/>
            <person name="Gill N."/>
            <person name="Kane N.C."/>
            <person name="Bowers J.E."/>
            <person name="Hubner S."/>
            <person name="Bellec A."/>
            <person name="Berard A."/>
            <person name="Berges H."/>
            <person name="Blanchet N."/>
            <person name="Boniface M.C."/>
            <person name="Brunel D."/>
            <person name="Catrice O."/>
            <person name="Chaidir N."/>
            <person name="Claudel C."/>
            <person name="Donnadieu C."/>
            <person name="Faraut T."/>
            <person name="Fievet G."/>
            <person name="Helmstetter N."/>
            <person name="King M."/>
            <person name="Knapp S.J."/>
            <person name="Lai Z."/>
            <person name="Le Paslier M.C."/>
            <person name="Lippi Y."/>
            <person name="Lorenzon L."/>
            <person name="Mandel J.R."/>
            <person name="Marage G."/>
            <person name="Marchand G."/>
            <person name="Marquand E."/>
            <person name="Bret-Mestries E."/>
            <person name="Morien E."/>
            <person name="Nambeesan S."/>
            <person name="Nguyen T."/>
            <person name="Pegot-Espagnet P."/>
            <person name="Pouilly N."/>
            <person name="Raftis F."/>
            <person name="Sallet E."/>
            <person name="Schiex T."/>
            <person name="Thomas J."/>
            <person name="Vandecasteele C."/>
            <person name="Vares D."/>
            <person name="Vear F."/>
            <person name="Vautrin S."/>
            <person name="Crespi M."/>
            <person name="Mangin B."/>
            <person name="Burke J.M."/>
            <person name="Salse J."/>
            <person name="Munos S."/>
            <person name="Vincourt P."/>
            <person name="Rieseberg L.H."/>
            <person name="Langlade N.B."/>
        </authorList>
    </citation>
    <scope>NUCLEOTIDE SEQUENCE</scope>
    <source>
        <tissue evidence="2">Leaves</tissue>
    </source>
</reference>